<evidence type="ECO:0000256" key="10">
    <source>
        <dbReference type="ARBA" id="ARBA00023136"/>
    </source>
</evidence>
<feature type="transmembrane region" description="Helical" evidence="11">
    <location>
        <begin position="208"/>
        <end position="230"/>
    </location>
</feature>
<keyword evidence="10 11" id="KW-0472">Membrane</keyword>
<evidence type="ECO:0000256" key="5">
    <source>
        <dbReference type="ARBA" id="ARBA00022676"/>
    </source>
</evidence>
<organism evidence="13">
    <name type="scientific">Strongyloides stercoralis</name>
    <name type="common">Threadworm</name>
    <dbReference type="NCBI Taxonomy" id="6248"/>
    <lineage>
        <taxon>Eukaryota</taxon>
        <taxon>Metazoa</taxon>
        <taxon>Ecdysozoa</taxon>
        <taxon>Nematoda</taxon>
        <taxon>Chromadorea</taxon>
        <taxon>Rhabditida</taxon>
        <taxon>Tylenchina</taxon>
        <taxon>Panagrolaimomorpha</taxon>
        <taxon>Strongyloidoidea</taxon>
        <taxon>Strongyloididae</taxon>
        <taxon>Strongyloides</taxon>
    </lineage>
</organism>
<dbReference type="EC" id="2.4.1.-" evidence="11"/>
<keyword evidence="8 11" id="KW-0256">Endoplasmic reticulum</keyword>
<keyword evidence="12" id="KW-1185">Reference proteome</keyword>
<dbReference type="PANTHER" id="PTHR12468:SF2">
    <property type="entry name" value="GPI MANNOSYLTRANSFERASE 2"/>
    <property type="match status" value="1"/>
</dbReference>
<accession>A0A0K0DYW4</accession>
<dbReference type="WBParaSite" id="SSTP_0000243000.1">
    <property type="protein sequence ID" value="SSTP_0000243000.1"/>
    <property type="gene ID" value="SSTP_0000243000"/>
</dbReference>
<evidence type="ECO:0000256" key="6">
    <source>
        <dbReference type="ARBA" id="ARBA00022679"/>
    </source>
</evidence>
<comment type="pathway">
    <text evidence="2 11">Glycolipid biosynthesis; glycosylphosphatidylinositol-anchor biosynthesis.</text>
</comment>
<evidence type="ECO:0000256" key="1">
    <source>
        <dbReference type="ARBA" id="ARBA00004477"/>
    </source>
</evidence>
<name>A0A0K0DYW4_STRER</name>
<evidence type="ECO:0000256" key="4">
    <source>
        <dbReference type="ARBA" id="ARBA00022502"/>
    </source>
</evidence>
<sequence>MRTQRKNSKCYEEYGISSGVKESIRILIYSRVVIFFLQLLSTLLLPEAPTDAYKYDYNIDDNSLLSKTTFYVLRGYSRWDGQHFMNIAKNGYKWESTLAFQPLYPTIVGLLSKLVFFLPEDIGILLVGVILSNICFVMAGTLLHYIISHIFFINSHTRKIAIIIFAYNPSSIFFSSMYTESLYSFLTFLGIYYLYIEQQLYKSVVGTSIIFSLALLTRTNGILNIGYIGYKLLSLWMSEKVTTRRFAGLLILSFIILTLPLKIYEYMVQKNFCSQQPLNIIVSSAGRGKFIYPGDIKNLSWCPVTGYYIPSLFLPLFYSVIQKKYWDVGLFSYWQLKKIPNFIIAGPTICYIFYASKFVIMKTLNIKNHNTVIFPLRSLLPFSLHSSFLALTAIFIYNVEVSTRILFSSNPFIPMSLALLFSTAYKQRWNNFPFDLIWNESPISLYFYYNLFLFAVGTIGHCVWLPYV</sequence>
<comment type="function">
    <text evidence="11">Mannosyltransferase involved in glycosylphosphatidylinositol-anchor biosynthesis.</text>
</comment>
<dbReference type="Proteomes" id="UP000035681">
    <property type="component" value="Unplaced"/>
</dbReference>
<comment type="similarity">
    <text evidence="3 11">Belongs to the PIGV family.</text>
</comment>
<dbReference type="GO" id="GO:0005789">
    <property type="term" value="C:endoplasmic reticulum membrane"/>
    <property type="evidence" value="ECO:0007669"/>
    <property type="project" value="UniProtKB-SubCell"/>
</dbReference>
<comment type="subcellular location">
    <subcellularLocation>
        <location evidence="1 11">Endoplasmic reticulum membrane</location>
        <topology evidence="1 11">Multi-pass membrane protein</topology>
    </subcellularLocation>
</comment>
<reference evidence="13" key="1">
    <citation type="submission" date="2015-08" db="UniProtKB">
        <authorList>
            <consortium name="WormBaseParasite"/>
        </authorList>
    </citation>
    <scope>IDENTIFICATION</scope>
</reference>
<evidence type="ECO:0000256" key="8">
    <source>
        <dbReference type="ARBA" id="ARBA00022824"/>
    </source>
</evidence>
<keyword evidence="9 11" id="KW-1133">Transmembrane helix</keyword>
<keyword evidence="7 11" id="KW-0812">Transmembrane</keyword>
<dbReference type="WBParaSite" id="TCONS_00006585.p1">
    <property type="protein sequence ID" value="TCONS_00006585.p1"/>
    <property type="gene ID" value="XLOC_004720"/>
</dbReference>
<feature type="transmembrane region" description="Helical" evidence="11">
    <location>
        <begin position="341"/>
        <end position="360"/>
    </location>
</feature>
<keyword evidence="5 11" id="KW-0328">Glycosyltransferase</keyword>
<dbReference type="GO" id="GO:0004376">
    <property type="term" value="F:GPI mannosyltransferase activity"/>
    <property type="evidence" value="ECO:0007669"/>
    <property type="project" value="InterPro"/>
</dbReference>
<keyword evidence="4 11" id="KW-0337">GPI-anchor biosynthesis</keyword>
<keyword evidence="6 11" id="KW-0808">Transferase</keyword>
<feature type="transmembrane region" description="Helical" evidence="11">
    <location>
        <begin position="122"/>
        <end position="147"/>
    </location>
</feature>
<evidence type="ECO:0000313" key="13">
    <source>
        <dbReference type="WBParaSite" id="SSTP_0000243000.1"/>
    </source>
</evidence>
<evidence type="ECO:0000256" key="3">
    <source>
        <dbReference type="ARBA" id="ARBA00008698"/>
    </source>
</evidence>
<dbReference type="GO" id="GO:0031501">
    <property type="term" value="C:mannosyltransferase complex"/>
    <property type="evidence" value="ECO:0007669"/>
    <property type="project" value="TreeGrafter"/>
</dbReference>
<feature type="transmembrane region" description="Helical" evidence="11">
    <location>
        <begin position="242"/>
        <end position="261"/>
    </location>
</feature>
<dbReference type="GO" id="GO:0006506">
    <property type="term" value="P:GPI anchor biosynthetic process"/>
    <property type="evidence" value="ECO:0007669"/>
    <property type="project" value="UniProtKB-UniPathway"/>
</dbReference>
<feature type="transmembrane region" description="Helical" evidence="11">
    <location>
        <begin position="181"/>
        <end position="196"/>
    </location>
</feature>
<dbReference type="STRING" id="6248.A0A0K0DYW4"/>
<evidence type="ECO:0000313" key="12">
    <source>
        <dbReference type="Proteomes" id="UP000035681"/>
    </source>
</evidence>
<evidence type="ECO:0000256" key="7">
    <source>
        <dbReference type="ARBA" id="ARBA00022692"/>
    </source>
</evidence>
<evidence type="ECO:0000256" key="2">
    <source>
        <dbReference type="ARBA" id="ARBA00004687"/>
    </source>
</evidence>
<feature type="transmembrane region" description="Helical" evidence="11">
    <location>
        <begin position="380"/>
        <end position="399"/>
    </location>
</feature>
<feature type="transmembrane region" description="Helical" evidence="11">
    <location>
        <begin position="26"/>
        <end position="45"/>
    </location>
</feature>
<evidence type="ECO:0000256" key="9">
    <source>
        <dbReference type="ARBA" id="ARBA00022989"/>
    </source>
</evidence>
<dbReference type="UniPathway" id="UPA00196"/>
<dbReference type="PANTHER" id="PTHR12468">
    <property type="entry name" value="GPI MANNOSYLTRANSFERASE 2"/>
    <property type="match status" value="1"/>
</dbReference>
<dbReference type="GO" id="GO:0000009">
    <property type="term" value="F:alpha-1,6-mannosyltransferase activity"/>
    <property type="evidence" value="ECO:0007669"/>
    <property type="project" value="InterPro"/>
</dbReference>
<dbReference type="Pfam" id="PF04188">
    <property type="entry name" value="Mannosyl_trans2"/>
    <property type="match status" value="1"/>
</dbReference>
<evidence type="ECO:0000256" key="11">
    <source>
        <dbReference type="RuleBase" id="RU363112"/>
    </source>
</evidence>
<feature type="transmembrane region" description="Helical" evidence="11">
    <location>
        <begin position="299"/>
        <end position="321"/>
    </location>
</feature>
<proteinExistence type="inferred from homology"/>
<protein>
    <recommendedName>
        <fullName evidence="11">GPI mannosyltransferase 2</fullName>
        <ecNumber evidence="11">2.4.1.-</ecNumber>
    </recommendedName>
</protein>
<feature type="transmembrane region" description="Helical" evidence="11">
    <location>
        <begin position="446"/>
        <end position="467"/>
    </location>
</feature>
<dbReference type="AlphaFoldDB" id="A0A0K0DYW4"/>
<feature type="transmembrane region" description="Helical" evidence="11">
    <location>
        <begin position="405"/>
        <end position="425"/>
    </location>
</feature>
<dbReference type="InterPro" id="IPR007315">
    <property type="entry name" value="PIG-V/Gpi18"/>
</dbReference>